<protein>
    <submittedName>
        <fullName evidence="1">Trypsin-like peptidase</fullName>
    </submittedName>
</protein>
<dbReference type="PANTHER" id="PTHR36234">
    <property type="entry name" value="LYSYL ENDOPEPTIDASE"/>
    <property type="match status" value="1"/>
</dbReference>
<dbReference type="Proteomes" id="UP000252174">
    <property type="component" value="Unassembled WGS sequence"/>
</dbReference>
<dbReference type="InterPro" id="IPR043504">
    <property type="entry name" value="Peptidase_S1_PA_chymotrypsin"/>
</dbReference>
<dbReference type="SUPFAM" id="SSF50494">
    <property type="entry name" value="Trypsin-like serine proteases"/>
    <property type="match status" value="1"/>
</dbReference>
<dbReference type="Gene3D" id="2.40.10.10">
    <property type="entry name" value="Trypsin-like serine proteases"/>
    <property type="match status" value="2"/>
</dbReference>
<reference evidence="1 2" key="1">
    <citation type="submission" date="2018-07" db="EMBL/GenBank/DDBJ databases">
        <title>Genomic Encyclopedia of Type Strains, Phase IV (KMG-IV): sequencing the most valuable type-strain genomes for metagenomic binning, comparative biology and taxonomic classification.</title>
        <authorList>
            <person name="Goeker M."/>
        </authorList>
    </citation>
    <scope>NUCLEOTIDE SEQUENCE [LARGE SCALE GENOMIC DNA]</scope>
    <source>
        <strain evidence="1 2">DSM 100911</strain>
    </source>
</reference>
<accession>A0A369AL06</accession>
<dbReference type="OrthoDB" id="5619888at2"/>
<organism evidence="1 2">
    <name type="scientific">Extensimonas vulgaris</name>
    <dbReference type="NCBI Taxonomy" id="1031594"/>
    <lineage>
        <taxon>Bacteria</taxon>
        <taxon>Pseudomonadati</taxon>
        <taxon>Pseudomonadota</taxon>
        <taxon>Betaproteobacteria</taxon>
        <taxon>Burkholderiales</taxon>
        <taxon>Comamonadaceae</taxon>
        <taxon>Extensimonas</taxon>
    </lineage>
</organism>
<evidence type="ECO:0000313" key="2">
    <source>
        <dbReference type="Proteomes" id="UP000252174"/>
    </source>
</evidence>
<dbReference type="PANTHER" id="PTHR36234:SF5">
    <property type="entry name" value="LYSYL ENDOPEPTIDASE"/>
    <property type="match status" value="1"/>
</dbReference>
<dbReference type="EMBL" id="QPJU01000003">
    <property type="protein sequence ID" value="RCX10040.1"/>
    <property type="molecule type" value="Genomic_DNA"/>
</dbReference>
<name>A0A369AL06_9BURK</name>
<gene>
    <name evidence="1" type="ORF">DFR45_10324</name>
</gene>
<dbReference type="AlphaFoldDB" id="A0A369AL06"/>
<keyword evidence="2" id="KW-1185">Reference proteome</keyword>
<dbReference type="Pfam" id="PF13365">
    <property type="entry name" value="Trypsin_2"/>
    <property type="match status" value="1"/>
</dbReference>
<comment type="caution">
    <text evidence="1">The sequence shown here is derived from an EMBL/GenBank/DDBJ whole genome shotgun (WGS) entry which is preliminary data.</text>
</comment>
<evidence type="ECO:0000313" key="1">
    <source>
        <dbReference type="EMBL" id="RCX10040.1"/>
    </source>
</evidence>
<proteinExistence type="predicted"/>
<sequence>MPSRAALLRTMKVAAFRSIHSASQAWRTGGRAAGGIALAALVAACGGGGSDTASSAPSVDATCKATAVAPLRVEAYRPSTVQAKAASAAARARMPAGAALRTVRLEALGASEGGAADLPGVQTIGPARSLPQSASAPAMAALLAWQTLEGGSQVAALRFQSAGAQGLRLGIVVEQLPAAAQLRFYPPDGAVVHGVAGSEILAAIARNQQAGDTSSAARTYWSPDVGGDTVVLEIELPAGTDPSALRIAVPQLSHFRVAPQALAGAAAGAASPAAGSSGAAAIVPKAGTADFCEVDSACNPDYANESNAVARMLFVDQGTSYLCTGTLLNDTASSGTPYFLSARHCIPSQTVASTLTTYWFFRAAACNGASLDTRASTLKGGATLLATDSATDTALMRLNDAPPSGVVFAGWDANTPALGQAAALLHHPNGDWQKLSLGSLRQFSSCTLSADGSSYNCNAAAAASGNYLGVQWSSGATAPGSSGGGLFASQNGARYLVAHLTAGSASCTVSGGMDFLGRFDLAFAAGLKQWLAPTSSACVSGAKAP</sequence>
<dbReference type="InterPro" id="IPR009003">
    <property type="entry name" value="Peptidase_S1_PA"/>
</dbReference>